<dbReference type="GO" id="GO:1901135">
    <property type="term" value="P:carbohydrate derivative metabolic process"/>
    <property type="evidence" value="ECO:0007669"/>
    <property type="project" value="InterPro"/>
</dbReference>
<gene>
    <name evidence="3" type="ORF">DQX05_22080</name>
</gene>
<dbReference type="HAMAP" id="MF_01240">
    <property type="entry name" value="UPF0309"/>
    <property type="match status" value="1"/>
</dbReference>
<dbReference type="PANTHER" id="PTHR30390">
    <property type="entry name" value="SEDOHEPTULOSE 7-PHOSPHATE ISOMERASE / DNAA INITIATOR-ASSOCIATING FACTOR FOR REPLICATION INITIATION"/>
    <property type="match status" value="1"/>
</dbReference>
<dbReference type="Proteomes" id="UP000266177">
    <property type="component" value="Unassembled WGS sequence"/>
</dbReference>
<organism evidence="3 4">
    <name type="scientific">Paenibacillus thiaminolyticus</name>
    <name type="common">Bacillus thiaminolyticus</name>
    <dbReference type="NCBI Taxonomy" id="49283"/>
    <lineage>
        <taxon>Bacteria</taxon>
        <taxon>Bacillati</taxon>
        <taxon>Bacillota</taxon>
        <taxon>Bacilli</taxon>
        <taxon>Bacillales</taxon>
        <taxon>Paenibacillaceae</taxon>
        <taxon>Paenibacillus</taxon>
    </lineage>
</organism>
<name>A0A3A3GEP8_PANTH</name>
<dbReference type="InterPro" id="IPR050099">
    <property type="entry name" value="SIS_GmhA/DiaA_subfam"/>
</dbReference>
<proteinExistence type="inferred from homology"/>
<dbReference type="NCBIfam" id="NF002805">
    <property type="entry name" value="PRK02947.1"/>
    <property type="match status" value="1"/>
</dbReference>
<dbReference type="EMBL" id="QYZD01000026">
    <property type="protein sequence ID" value="RJG21200.1"/>
    <property type="molecule type" value="Genomic_DNA"/>
</dbReference>
<dbReference type="InterPro" id="IPR046348">
    <property type="entry name" value="SIS_dom_sf"/>
</dbReference>
<dbReference type="Gene3D" id="3.40.50.10490">
    <property type="entry name" value="Glucose-6-phosphate isomerase like protein, domain 1"/>
    <property type="match status" value="1"/>
</dbReference>
<evidence type="ECO:0000313" key="3">
    <source>
        <dbReference type="EMBL" id="RJG21200.1"/>
    </source>
</evidence>
<sequence>MLAEAYINQIMEMMQTAKNTQLEAVRQGAKLVADAVERDGVLHVFGCGHSQMYAEEVFYRAGGLVPVNAILEPALSLRPEAPKSTWFERIEGYARIVLEHERISPGDVMLIASTSGRNAVPLEMAITAKERGMHVIALTSLQFTNDVTSRHPSGKKLIDLADVVLDNCGVSGDAIMEREGLPAKFGPTSSVLGFTLLQSLIVQTVEELCDRGVQPPIWVSSNLDKGDAINAEYIRRYKDRIKCL</sequence>
<dbReference type="SUPFAM" id="SSF53697">
    <property type="entry name" value="SIS domain"/>
    <property type="match status" value="1"/>
</dbReference>
<evidence type="ECO:0000313" key="4">
    <source>
        <dbReference type="Proteomes" id="UP000266177"/>
    </source>
</evidence>
<dbReference type="Pfam" id="PF13580">
    <property type="entry name" value="SIS_2"/>
    <property type="match status" value="1"/>
</dbReference>
<dbReference type="OrthoDB" id="9805185at2"/>
<dbReference type="InterPro" id="IPR035472">
    <property type="entry name" value="RpiR-like_SIS"/>
</dbReference>
<comment type="similarity">
    <text evidence="1">Belongs to the UPF0309 family.</text>
</comment>
<dbReference type="AlphaFoldDB" id="A0A3A3GEP8"/>
<comment type="caution">
    <text evidence="3">The sequence shown here is derived from an EMBL/GenBank/DDBJ whole genome shotgun (WGS) entry which is preliminary data.</text>
</comment>
<feature type="domain" description="SIS" evidence="2">
    <location>
        <begin position="32"/>
        <end position="215"/>
    </location>
</feature>
<dbReference type="GO" id="GO:0016853">
    <property type="term" value="F:isomerase activity"/>
    <property type="evidence" value="ECO:0007669"/>
    <property type="project" value="UniProtKB-KW"/>
</dbReference>
<dbReference type="GO" id="GO:0097367">
    <property type="term" value="F:carbohydrate derivative binding"/>
    <property type="evidence" value="ECO:0007669"/>
    <property type="project" value="InterPro"/>
</dbReference>
<dbReference type="InterPro" id="IPR022951">
    <property type="entry name" value="UPF0309"/>
</dbReference>
<reference evidence="3 4" key="1">
    <citation type="submission" date="2018-09" db="EMBL/GenBank/DDBJ databases">
        <title>Paenibacillus SK2017-BO5.</title>
        <authorList>
            <person name="Piskunova J.V."/>
            <person name="Dubiley S.A."/>
            <person name="Severinov K.V."/>
        </authorList>
    </citation>
    <scope>NUCLEOTIDE SEQUENCE [LARGE SCALE GENOMIC DNA]</scope>
    <source>
        <strain evidence="3 4">BO5</strain>
    </source>
</reference>
<dbReference type="CDD" id="cd05013">
    <property type="entry name" value="SIS_RpiR"/>
    <property type="match status" value="1"/>
</dbReference>
<accession>A0A3A3GEP8</accession>
<evidence type="ECO:0000256" key="1">
    <source>
        <dbReference type="HAMAP-Rule" id="MF_01240"/>
    </source>
</evidence>
<protein>
    <recommendedName>
        <fullName evidence="1">UPF0309 protein DQX05_22080</fullName>
    </recommendedName>
</protein>
<dbReference type="InterPro" id="IPR001347">
    <property type="entry name" value="SIS_dom"/>
</dbReference>
<dbReference type="PANTHER" id="PTHR30390:SF7">
    <property type="entry name" value="PHOSPHOHEPTOSE ISOMERASE"/>
    <property type="match status" value="1"/>
</dbReference>
<dbReference type="PROSITE" id="PS51464">
    <property type="entry name" value="SIS"/>
    <property type="match status" value="1"/>
</dbReference>
<evidence type="ECO:0000259" key="2">
    <source>
        <dbReference type="PROSITE" id="PS51464"/>
    </source>
</evidence>
<keyword evidence="3" id="KW-0413">Isomerase</keyword>